<dbReference type="Proteomes" id="UP001608902">
    <property type="component" value="Unassembled WGS sequence"/>
</dbReference>
<evidence type="ECO:0000313" key="2">
    <source>
        <dbReference type="Proteomes" id="UP001608902"/>
    </source>
</evidence>
<proteinExistence type="predicted"/>
<protein>
    <submittedName>
        <fullName evidence="1">Uncharacterized protein</fullName>
    </submittedName>
</protein>
<evidence type="ECO:0000313" key="1">
    <source>
        <dbReference type="EMBL" id="MFH4976122.1"/>
    </source>
</evidence>
<gene>
    <name evidence="1" type="ORF">AB6A40_002831</name>
</gene>
<comment type="caution">
    <text evidence="1">The sequence shown here is derived from an EMBL/GenBank/DDBJ whole genome shotgun (WGS) entry which is preliminary data.</text>
</comment>
<accession>A0ABD6EA04</accession>
<dbReference type="EMBL" id="JBGFUD010001328">
    <property type="protein sequence ID" value="MFH4976122.1"/>
    <property type="molecule type" value="Genomic_DNA"/>
</dbReference>
<name>A0ABD6EA04_9BILA</name>
<dbReference type="AlphaFoldDB" id="A0ABD6EA04"/>
<organism evidence="1 2">
    <name type="scientific">Gnathostoma spinigerum</name>
    <dbReference type="NCBI Taxonomy" id="75299"/>
    <lineage>
        <taxon>Eukaryota</taxon>
        <taxon>Metazoa</taxon>
        <taxon>Ecdysozoa</taxon>
        <taxon>Nematoda</taxon>
        <taxon>Chromadorea</taxon>
        <taxon>Rhabditida</taxon>
        <taxon>Spirurina</taxon>
        <taxon>Gnathostomatomorpha</taxon>
        <taxon>Gnathostomatoidea</taxon>
        <taxon>Gnathostomatidae</taxon>
        <taxon>Gnathostoma</taxon>
    </lineage>
</organism>
<reference evidence="1 2" key="1">
    <citation type="submission" date="2024-08" db="EMBL/GenBank/DDBJ databases">
        <title>Gnathostoma spinigerum genome.</title>
        <authorList>
            <person name="Gonzalez-Bertolin B."/>
            <person name="Monzon S."/>
            <person name="Zaballos A."/>
            <person name="Jimenez P."/>
            <person name="Dekumyoy P."/>
            <person name="Varona S."/>
            <person name="Cuesta I."/>
            <person name="Sumanam S."/>
            <person name="Adisakwattana P."/>
            <person name="Gasser R.B."/>
            <person name="Hernandez-Gonzalez A."/>
            <person name="Young N.D."/>
            <person name="Perteguer M.J."/>
        </authorList>
    </citation>
    <scope>NUCLEOTIDE SEQUENCE [LARGE SCALE GENOMIC DNA]</scope>
    <source>
        <strain evidence="1">AL3</strain>
        <tissue evidence="1">Liver</tissue>
    </source>
</reference>
<keyword evidence="2" id="KW-1185">Reference proteome</keyword>
<sequence length="111" mass="12512">MQATPQKMSVTRLPKDVMLSRDKARLFANAYNKNSNGIREILGWILSCSEPFGWFIQNILYIEASQFASERDTCSMNFEFDGKKSDGSSVTLLPCGGSFSWLTVFQHIGTF</sequence>